<dbReference type="NCBIfam" id="NF046025">
    <property type="entry name" value="HisPtaseChptCaul"/>
    <property type="match status" value="1"/>
</dbReference>
<reference evidence="3 4" key="1">
    <citation type="submission" date="2020-08" db="EMBL/GenBank/DDBJ databases">
        <title>Genomic Encyclopedia of Type Strains, Phase IV (KMG-IV): sequencing the most valuable type-strain genomes for metagenomic binning, comparative biology and taxonomic classification.</title>
        <authorList>
            <person name="Goeker M."/>
        </authorList>
    </citation>
    <scope>NUCLEOTIDE SEQUENCE [LARGE SCALE GENOMIC DNA]</scope>
    <source>
        <strain evidence="3 4">DSM 21793</strain>
    </source>
</reference>
<evidence type="ECO:0000259" key="2">
    <source>
        <dbReference type="Pfam" id="PF10090"/>
    </source>
</evidence>
<gene>
    <name evidence="3" type="ORF">GGQ61_001588</name>
</gene>
<accession>A0A839ZZV0</accession>
<dbReference type="InterPro" id="IPR018762">
    <property type="entry name" value="ChpT_C"/>
</dbReference>
<dbReference type="EMBL" id="JACIDK010000002">
    <property type="protein sequence ID" value="MBB3890871.1"/>
    <property type="molecule type" value="Genomic_DNA"/>
</dbReference>
<dbReference type="AlphaFoldDB" id="A0A839ZZV0"/>
<dbReference type="GO" id="GO:0016740">
    <property type="term" value="F:transferase activity"/>
    <property type="evidence" value="ECO:0007669"/>
    <property type="project" value="UniProtKB-KW"/>
</dbReference>
<dbReference type="Proteomes" id="UP000530564">
    <property type="component" value="Unassembled WGS sequence"/>
</dbReference>
<keyword evidence="4" id="KW-1185">Reference proteome</keyword>
<protein>
    <submittedName>
        <fullName evidence="3">Histidine phosphotransferase ChpT</fullName>
    </submittedName>
</protein>
<evidence type="ECO:0000313" key="3">
    <source>
        <dbReference type="EMBL" id="MBB3890871.1"/>
    </source>
</evidence>
<evidence type="ECO:0000313" key="4">
    <source>
        <dbReference type="Proteomes" id="UP000530564"/>
    </source>
</evidence>
<feature type="compositionally biased region" description="Polar residues" evidence="1">
    <location>
        <begin position="1"/>
        <end position="12"/>
    </location>
</feature>
<evidence type="ECO:0000256" key="1">
    <source>
        <dbReference type="SAM" id="MobiDB-lite"/>
    </source>
</evidence>
<name>A0A839ZZV0_9CAUL</name>
<organism evidence="3 4">
    <name type="scientific">Phenylobacterium haematophilum</name>
    <dbReference type="NCBI Taxonomy" id="98513"/>
    <lineage>
        <taxon>Bacteria</taxon>
        <taxon>Pseudomonadati</taxon>
        <taxon>Pseudomonadota</taxon>
        <taxon>Alphaproteobacteria</taxon>
        <taxon>Caulobacterales</taxon>
        <taxon>Caulobacteraceae</taxon>
        <taxon>Phenylobacterium</taxon>
    </lineage>
</organism>
<feature type="region of interest" description="Disordered" evidence="1">
    <location>
        <begin position="1"/>
        <end position="21"/>
    </location>
</feature>
<dbReference type="InterPro" id="IPR036890">
    <property type="entry name" value="HATPase_C_sf"/>
</dbReference>
<keyword evidence="3" id="KW-0808">Transferase</keyword>
<dbReference type="Pfam" id="PF10090">
    <property type="entry name" value="HPTransfase"/>
    <property type="match status" value="1"/>
</dbReference>
<dbReference type="Gene3D" id="1.10.287.130">
    <property type="match status" value="1"/>
</dbReference>
<feature type="domain" description="Histidine phosphotransferase ChpT C-terminal" evidence="2">
    <location>
        <begin position="98"/>
        <end position="218"/>
    </location>
</feature>
<proteinExistence type="predicted"/>
<sequence>MDGVDTPQSTPETVPEGKAPPRTAEVAAYLAARMCHDFISPASAIVSGLDLLDDPSAQDMKDDAMNLISGSARKLADLLAFTRVAFGASASAETFDPRELEKLAQGVFNHMRATLEWQVEAPTVNKPAARALMNLAQMAGAALPTGGVAKVRAVAQEATIAIAVEAVGPRARLRPEVLAGLRGEPLGDGLHGHWVQAYYVHLFMGDAGGRVFADVAEEKVTFAATVPA</sequence>
<dbReference type="Gene3D" id="3.30.565.10">
    <property type="entry name" value="Histidine kinase-like ATPase, C-terminal domain"/>
    <property type="match status" value="1"/>
</dbReference>
<comment type="caution">
    <text evidence="3">The sequence shown here is derived from an EMBL/GenBank/DDBJ whole genome shotgun (WGS) entry which is preliminary data.</text>
</comment>